<proteinExistence type="predicted"/>
<reference evidence="2 3" key="1">
    <citation type="journal article" date="2013" name="PLoS ONE">
        <title>Bacterial endosymbiosis in a chordate host: long-term co-evolution and conservation of secondary metabolism.</title>
        <authorList>
            <person name="Kwan J.C."/>
            <person name="Schmidt E.W."/>
        </authorList>
    </citation>
    <scope>NUCLEOTIDE SEQUENCE [LARGE SCALE GENOMIC DNA]</scope>
    <source>
        <strain evidence="3">L6</strain>
    </source>
</reference>
<protein>
    <submittedName>
        <fullName evidence="2">Uncharacterized protein</fullName>
    </submittedName>
</protein>
<dbReference type="AlphaFoldDB" id="W2UYR7"/>
<dbReference type="EMBL" id="AXCJ01000009">
    <property type="protein sequence ID" value="ETO91020.1"/>
    <property type="molecule type" value="Genomic_DNA"/>
</dbReference>
<evidence type="ECO:0000313" key="2">
    <source>
        <dbReference type="EMBL" id="ETO91020.1"/>
    </source>
</evidence>
<gene>
    <name evidence="2" type="ORF">P857_95</name>
</gene>
<keyword evidence="3" id="KW-1185">Reference proteome</keyword>
<accession>W2UYR7</accession>
<evidence type="ECO:0000313" key="3">
    <source>
        <dbReference type="Proteomes" id="UP000018951"/>
    </source>
</evidence>
<dbReference type="Proteomes" id="UP000018951">
    <property type="component" value="Unassembled WGS sequence"/>
</dbReference>
<comment type="caution">
    <text evidence="2">The sequence shown here is derived from an EMBL/GenBank/DDBJ whole genome shotgun (WGS) entry which is preliminary data.</text>
</comment>
<sequence length="60" mass="6959">MNLKLSQIHQMKRVTRNQKQIPPLKNPSNKTCSKEKSVQEKFSLNKISESFSQFNKPIGN</sequence>
<organism evidence="2 3">
    <name type="scientific">Candidatus Xenolissoclinum pacificiensis L6</name>
    <dbReference type="NCBI Taxonomy" id="1401685"/>
    <lineage>
        <taxon>Bacteria</taxon>
        <taxon>Pseudomonadati</taxon>
        <taxon>Pseudomonadota</taxon>
        <taxon>Alphaproteobacteria</taxon>
        <taxon>Rickettsiales</taxon>
        <taxon>Anaplasmataceae</taxon>
        <taxon>Candidatus Xenolissoclinum</taxon>
    </lineage>
</organism>
<evidence type="ECO:0000256" key="1">
    <source>
        <dbReference type="SAM" id="MobiDB-lite"/>
    </source>
</evidence>
<name>W2UYR7_9RICK</name>
<feature type="region of interest" description="Disordered" evidence="1">
    <location>
        <begin position="13"/>
        <end position="36"/>
    </location>
</feature>